<dbReference type="Pfam" id="PF03937">
    <property type="entry name" value="Sdh5"/>
    <property type="match status" value="1"/>
</dbReference>
<evidence type="ECO:0000256" key="2">
    <source>
        <dbReference type="ARBA" id="ARBA00008571"/>
    </source>
</evidence>
<keyword evidence="5" id="KW-0143">Chaperone</keyword>
<dbReference type="Proteomes" id="UP000188169">
    <property type="component" value="Unassembled WGS sequence"/>
</dbReference>
<sequence length="89" mass="10546">MTQPEPTNEQRRVIYQARRGLKELDFYIDPYVKQYYLTADEQEQATFSKLLTYEDPDLLNYFMNQDTPDDPKVAELVLKLKTLQHGDLS</sequence>
<dbReference type="PANTHER" id="PTHR39585:SF1">
    <property type="entry name" value="FAD ASSEMBLY FACTOR SDHE"/>
    <property type="match status" value="1"/>
</dbReference>
<proteinExistence type="inferred from homology"/>
<evidence type="ECO:0000256" key="4">
    <source>
        <dbReference type="ARBA" id="ARBA00022490"/>
    </source>
</evidence>
<keyword evidence="7" id="KW-1185">Reference proteome</keyword>
<dbReference type="InterPro" id="IPR005631">
    <property type="entry name" value="SDH"/>
</dbReference>
<dbReference type="GO" id="GO:0005737">
    <property type="term" value="C:cytoplasm"/>
    <property type="evidence" value="ECO:0007669"/>
    <property type="project" value="UniProtKB-SubCell"/>
</dbReference>
<comment type="similarity">
    <text evidence="2">Belongs to the SdhE FAD assembly factor family.</text>
</comment>
<protein>
    <recommendedName>
        <fullName evidence="3">FAD assembly factor SdhE</fullName>
    </recommendedName>
</protein>
<evidence type="ECO:0000313" key="7">
    <source>
        <dbReference type="Proteomes" id="UP000188169"/>
    </source>
</evidence>
<gene>
    <name evidence="6" type="primary">cptB</name>
    <name evidence="6" type="ORF">A1019T_02161</name>
</gene>
<accession>A0A1R4EI15</accession>
<name>A0A1R4EI15_9GAMM</name>
<dbReference type="STRING" id="1945520.A1019T_02161"/>
<dbReference type="SUPFAM" id="SSF109910">
    <property type="entry name" value="YgfY-like"/>
    <property type="match status" value="1"/>
</dbReference>
<keyword evidence="4" id="KW-0963">Cytoplasm</keyword>
<dbReference type="OrthoDB" id="9180899at2"/>
<dbReference type="InterPro" id="IPR050531">
    <property type="entry name" value="SdhE_FAD_assembly_factor"/>
</dbReference>
<evidence type="ECO:0000256" key="1">
    <source>
        <dbReference type="ARBA" id="ARBA00004496"/>
    </source>
</evidence>
<evidence type="ECO:0000313" key="6">
    <source>
        <dbReference type="EMBL" id="SJM38171.1"/>
    </source>
</evidence>
<dbReference type="EMBL" id="FUGD01000128">
    <property type="protein sequence ID" value="SJM38171.1"/>
    <property type="molecule type" value="Genomic_DNA"/>
</dbReference>
<dbReference type="InterPro" id="IPR036714">
    <property type="entry name" value="SDH_sf"/>
</dbReference>
<dbReference type="Gene3D" id="1.10.150.250">
    <property type="entry name" value="Flavinator of succinate dehydrogenase"/>
    <property type="match status" value="1"/>
</dbReference>
<organism evidence="6 7">
    <name type="scientific">Psychrobacter pasteurii</name>
    <dbReference type="NCBI Taxonomy" id="1945520"/>
    <lineage>
        <taxon>Bacteria</taxon>
        <taxon>Pseudomonadati</taxon>
        <taxon>Pseudomonadota</taxon>
        <taxon>Gammaproteobacteria</taxon>
        <taxon>Moraxellales</taxon>
        <taxon>Moraxellaceae</taxon>
        <taxon>Psychrobacter</taxon>
    </lineage>
</organism>
<evidence type="ECO:0000256" key="3">
    <source>
        <dbReference type="ARBA" id="ARBA00019418"/>
    </source>
</evidence>
<dbReference type="AlphaFoldDB" id="A0A1R4EI15"/>
<evidence type="ECO:0000256" key="5">
    <source>
        <dbReference type="ARBA" id="ARBA00023186"/>
    </source>
</evidence>
<comment type="subcellular location">
    <subcellularLocation>
        <location evidence="1">Cytoplasm</location>
    </subcellularLocation>
</comment>
<dbReference type="RefSeq" id="WP_077449534.1">
    <property type="nucleotide sequence ID" value="NZ_FUGD01000128.1"/>
</dbReference>
<reference evidence="7" key="1">
    <citation type="submission" date="2017-02" db="EMBL/GenBank/DDBJ databases">
        <authorList>
            <person name="Mornico D."/>
        </authorList>
    </citation>
    <scope>NUCLEOTIDE SEQUENCE [LARGE SCALE GENOMIC DNA]</scope>
</reference>
<dbReference type="PANTHER" id="PTHR39585">
    <property type="entry name" value="FAD ASSEMBLY FACTOR SDHE"/>
    <property type="match status" value="1"/>
</dbReference>
<dbReference type="GO" id="GO:0006105">
    <property type="term" value="P:succinate metabolic process"/>
    <property type="evidence" value="ECO:0007669"/>
    <property type="project" value="TreeGrafter"/>
</dbReference>